<dbReference type="STRING" id="264951.A0A443HJ90"/>
<evidence type="ECO:0000313" key="3">
    <source>
        <dbReference type="EMBL" id="RWQ91826.1"/>
    </source>
</evidence>
<accession>A0A443HJ90</accession>
<feature type="coiled-coil region" evidence="1">
    <location>
        <begin position="316"/>
        <end position="343"/>
    </location>
</feature>
<organism evidence="3 4">
    <name type="scientific">Byssochlamys spectabilis</name>
    <name type="common">Paecilomyces variotii</name>
    <dbReference type="NCBI Taxonomy" id="264951"/>
    <lineage>
        <taxon>Eukaryota</taxon>
        <taxon>Fungi</taxon>
        <taxon>Dikarya</taxon>
        <taxon>Ascomycota</taxon>
        <taxon>Pezizomycotina</taxon>
        <taxon>Eurotiomycetes</taxon>
        <taxon>Eurotiomycetidae</taxon>
        <taxon>Eurotiales</taxon>
        <taxon>Thermoascaceae</taxon>
        <taxon>Paecilomyces</taxon>
    </lineage>
</organism>
<dbReference type="Proteomes" id="UP000283841">
    <property type="component" value="Unassembled WGS sequence"/>
</dbReference>
<keyword evidence="1" id="KW-0175">Coiled coil</keyword>
<protein>
    <recommendedName>
        <fullName evidence="5">Paramyosin</fullName>
    </recommendedName>
</protein>
<dbReference type="RefSeq" id="XP_028481471.1">
    <property type="nucleotide sequence ID" value="XM_028633201.1"/>
</dbReference>
<dbReference type="AlphaFoldDB" id="A0A443HJ90"/>
<evidence type="ECO:0000256" key="2">
    <source>
        <dbReference type="SAM" id="MobiDB-lite"/>
    </source>
</evidence>
<sequence>MEQNRANDENAPYAPPRDPRIRPITLKVGAAKGQSHNEPSALISPATTDQATVPSKDQPVSEGPGTPSSETFARSFSGLAENIIALSQSAAEQANLKKRLEATEGSFTKTKKHFNFPSTISYLQQLRRDDNDDLGRVEEKLRENKLRRDELERSVGSLVSSSTSHRHDSEIEIKLRDAKTEAASAKKSALEAQLIASNAHKEIETLKGRKETDKALEERLQYLQSRVDILDTATKAHSTFLSRHTKDIQECRNQFASTSEALARKTDVETREERSSSLHERIRDMEQNLTSIKSRLRSISSGQDDQRYIKEEIHRLKTAGEAYKAALENIPKLEEQLSALQNSSDTSSTIQKLDGVMDLTNHTRSQLDDISKRLSSLENASWANDSATSRKENDSVKEEIKTLSEAFKELQSQVQQVGQAQGQQPAQTSTNDRDQIDLRITVEQLSQQLSALQNVLKAKDDLQFQEMESLGKRLAEHTNVLEKLKADQRVHETVGELSASLQTLARDIEKRQTIADVGLRSLEERYNNLSTETLAKNIITVIQEFYPLSLPALMEQLGLLKTQMDQLKASNTAMQQAQLERMGQRLTALEDHYEKNQGTLKMNNKQMTEKIAALNYQQSALWAHMQNEVQPNIREMTPLRDQLQSLTSRLYEHTEKVQHDITNREMERQSFLRDMQQERDRLNDEIKSVDNSVKDLAEKIKGIDNKIRETNGVTVTSLLGRIHESEKATTEEIKALTRKFEETAQLAKRDISDAVGRLEALEKVKEELASLPLDRLAEIGLGQPKMDTQPRDEHRKRRKPTASSDEEQSSSIPTSVSEVHSSSKSSPSLETDPSSARKKKKRKKRQIEEGTVNSGNGR</sequence>
<dbReference type="EMBL" id="RCNU01000016">
    <property type="protein sequence ID" value="RWQ91826.1"/>
    <property type="molecule type" value="Genomic_DNA"/>
</dbReference>
<dbReference type="OrthoDB" id="3438382at2759"/>
<dbReference type="VEuPathDB" id="FungiDB:C8Q69DRAFT_510597"/>
<gene>
    <name evidence="3" type="ORF">C8Q69DRAFT_510597</name>
</gene>
<feature type="compositionally biased region" description="Low complexity" evidence="2">
    <location>
        <begin position="414"/>
        <end position="430"/>
    </location>
</feature>
<evidence type="ECO:0000256" key="1">
    <source>
        <dbReference type="SAM" id="Coils"/>
    </source>
</evidence>
<evidence type="ECO:0000313" key="4">
    <source>
        <dbReference type="Proteomes" id="UP000283841"/>
    </source>
</evidence>
<comment type="caution">
    <text evidence="3">The sequence shown here is derived from an EMBL/GenBank/DDBJ whole genome shotgun (WGS) entry which is preliminary data.</text>
</comment>
<keyword evidence="4" id="KW-1185">Reference proteome</keyword>
<feature type="compositionally biased region" description="Polar residues" evidence="2">
    <location>
        <begin position="45"/>
        <end position="55"/>
    </location>
</feature>
<feature type="region of interest" description="Disordered" evidence="2">
    <location>
        <begin position="414"/>
        <end position="434"/>
    </location>
</feature>
<dbReference type="GeneID" id="39602478"/>
<proteinExistence type="predicted"/>
<name>A0A443HJ90_BYSSP</name>
<feature type="compositionally biased region" description="Low complexity" evidence="2">
    <location>
        <begin position="809"/>
        <end position="834"/>
    </location>
</feature>
<feature type="region of interest" description="Disordered" evidence="2">
    <location>
        <begin position="1"/>
        <end position="72"/>
    </location>
</feature>
<evidence type="ECO:0008006" key="5">
    <source>
        <dbReference type="Google" id="ProtNLM"/>
    </source>
</evidence>
<feature type="region of interest" description="Disordered" evidence="2">
    <location>
        <begin position="779"/>
        <end position="858"/>
    </location>
</feature>
<feature type="coiled-coil region" evidence="1">
    <location>
        <begin position="672"/>
        <end position="699"/>
    </location>
</feature>
<reference evidence="3 4" key="1">
    <citation type="journal article" date="2018" name="Front. Microbiol.">
        <title>Genomic and genetic insights into a cosmopolitan fungus, Paecilomyces variotii (Eurotiales).</title>
        <authorList>
            <person name="Urquhart A.S."/>
            <person name="Mondo S.J."/>
            <person name="Makela M.R."/>
            <person name="Hane J.K."/>
            <person name="Wiebenga A."/>
            <person name="He G."/>
            <person name="Mihaltcheva S."/>
            <person name="Pangilinan J."/>
            <person name="Lipzen A."/>
            <person name="Barry K."/>
            <person name="de Vries R.P."/>
            <person name="Grigoriev I.V."/>
            <person name="Idnurm A."/>
        </authorList>
    </citation>
    <scope>NUCLEOTIDE SEQUENCE [LARGE SCALE GENOMIC DNA]</scope>
    <source>
        <strain evidence="3 4">CBS 101075</strain>
    </source>
</reference>
<feature type="compositionally biased region" description="Basic residues" evidence="2">
    <location>
        <begin position="836"/>
        <end position="845"/>
    </location>
</feature>